<evidence type="ECO:0000256" key="2">
    <source>
        <dbReference type="SAM" id="MobiDB-lite"/>
    </source>
</evidence>
<gene>
    <name evidence="3" type="ORF">BEMITA_LOCUS11341</name>
</gene>
<dbReference type="InterPro" id="IPR011989">
    <property type="entry name" value="ARM-like"/>
</dbReference>
<name>A0A9P0F7G6_BEMTA</name>
<dbReference type="PROSITE" id="PS50077">
    <property type="entry name" value="HEAT_REPEAT"/>
    <property type="match status" value="1"/>
</dbReference>
<dbReference type="Proteomes" id="UP001152759">
    <property type="component" value="Chromosome 7"/>
</dbReference>
<dbReference type="AlphaFoldDB" id="A0A9P0F7G6"/>
<dbReference type="SUPFAM" id="SSF48371">
    <property type="entry name" value="ARM repeat"/>
    <property type="match status" value="1"/>
</dbReference>
<feature type="compositionally biased region" description="Basic and acidic residues" evidence="2">
    <location>
        <begin position="926"/>
        <end position="935"/>
    </location>
</feature>
<dbReference type="PANTHER" id="PTHR21467">
    <property type="entry name" value="PROTEIN PHOSPHATASE 4 REGULATORY SUBUNIT 4 PPP4R4"/>
    <property type="match status" value="1"/>
</dbReference>
<dbReference type="GO" id="GO:0008287">
    <property type="term" value="C:protein serine/threonine phosphatase complex"/>
    <property type="evidence" value="ECO:0007669"/>
    <property type="project" value="TreeGrafter"/>
</dbReference>
<reference evidence="3" key="1">
    <citation type="submission" date="2021-12" db="EMBL/GenBank/DDBJ databases">
        <authorList>
            <person name="King R."/>
        </authorList>
    </citation>
    <scope>NUCLEOTIDE SEQUENCE</scope>
</reference>
<feature type="region of interest" description="Disordered" evidence="2">
    <location>
        <begin position="878"/>
        <end position="935"/>
    </location>
</feature>
<dbReference type="GO" id="GO:0019888">
    <property type="term" value="F:protein phosphatase regulator activity"/>
    <property type="evidence" value="ECO:0007669"/>
    <property type="project" value="TreeGrafter"/>
</dbReference>
<dbReference type="InterPro" id="IPR039918">
    <property type="entry name" value="PPP4R4"/>
</dbReference>
<dbReference type="PANTHER" id="PTHR21467:SF0">
    <property type="entry name" value="SERINE_THREONINE-PROTEIN PHOSPHATASE 4 REGULATORY SUBUNIT 4"/>
    <property type="match status" value="1"/>
</dbReference>
<sequence length="935" mass="105743">MLEPNLQKKFLLNDFSNSHLSTILSNIDSADPMVANTWLETLLDLLKVLPKDTIISKIFPFAITKGQRSQSLQSKLAAIKILSSICYFLDNDKLLEDLLPLVRSLSQDEEIDVRVATCSLFNLIYVKLDSQFLESGYFVLLVGLFQDQSLVVRNAIFTICSDMISLFYNEQFMMSIDVLFKDHIEAAIEFEPKLLPQVSKNLCVYASANKVPDSASTADKMWYIDCFVKIARLTEKNIIHPDSVCLPSEIPLENDLHSLYLQCRSNLASNFDYIAKLSSSISRVNLLCPFLENFALDSHCIVRQRIAEKLGQIAPCFKDHSSLLFDVFNRLLKDSSIEVLKSLVPQIADVLRVLNEAKVIGRTIDSKQTEEICKSLIQCELKIFSETLSWQLYENFTEQCASFPKHFPSSIVYSCFCKLFAERMTQCRALPSRLACTRTLLIFLRHNDNPKQCNEIRRQLIDLSYSDNFYERMLYVKTCSTIIDLFSSFYFNSYFLPSIFRLAGDKVANIRLAVVFLLPRIITVMQLNKSSFDPLENVLAKLRKDFDSEIRYQVELLDSTSLDLLPSSVIKENENKLEEEEALFRRKDTAEVAINLSLSSEPKKNRWAVLSRSSKTPVNGSKATSVISANSNRFPLADSDMEFMIDAGVPFSKTVSSRIPSISHKPSSEHYDSAHPFPNCSYIPIISTSISPSYQFSPLAYVSSNCSDQRYSDIDTFNHFSKVFARPKLSLVSGSNYFDHDPKFASIGHVQYRHGLPPAEKVTIKSYSSIPKSKVFKISSAKNDSLFNFNEQRKPKSQPLDRPSSNVKTASPASNKNGSNSFSNSNRDMLLSSGSYYSKGRPKVHLFGGSPLGISFHGPSTQSTSQSYTPISYFTIQDPNLNHPHSRYSVTEPQETNLNAPLPRFGSSENMNRQKKYSSRLPVRSTKKDSRNGSQ</sequence>
<evidence type="ECO:0000313" key="3">
    <source>
        <dbReference type="EMBL" id="CAH0392880.1"/>
    </source>
</evidence>
<dbReference type="KEGG" id="btab:109035300"/>
<evidence type="ECO:0000256" key="1">
    <source>
        <dbReference type="PROSITE-ProRule" id="PRU00103"/>
    </source>
</evidence>
<dbReference type="InterPro" id="IPR016024">
    <property type="entry name" value="ARM-type_fold"/>
</dbReference>
<protein>
    <recommendedName>
        <fullName evidence="5">Serine/threonine-protein phosphatase 4 regulatory subunit 4</fullName>
    </recommendedName>
</protein>
<dbReference type="GO" id="GO:0005829">
    <property type="term" value="C:cytosol"/>
    <property type="evidence" value="ECO:0007669"/>
    <property type="project" value="TreeGrafter"/>
</dbReference>
<evidence type="ECO:0000313" key="4">
    <source>
        <dbReference type="Proteomes" id="UP001152759"/>
    </source>
</evidence>
<keyword evidence="4" id="KW-1185">Reference proteome</keyword>
<feature type="region of interest" description="Disordered" evidence="2">
    <location>
        <begin position="788"/>
        <end position="826"/>
    </location>
</feature>
<evidence type="ECO:0008006" key="5">
    <source>
        <dbReference type="Google" id="ProtNLM"/>
    </source>
</evidence>
<proteinExistence type="predicted"/>
<feature type="compositionally biased region" description="Low complexity" evidence="2">
    <location>
        <begin position="814"/>
        <end position="826"/>
    </location>
</feature>
<feature type="repeat" description="HEAT" evidence="1">
    <location>
        <begin position="98"/>
        <end position="135"/>
    </location>
</feature>
<dbReference type="EMBL" id="OU963868">
    <property type="protein sequence ID" value="CAH0392880.1"/>
    <property type="molecule type" value="Genomic_DNA"/>
</dbReference>
<dbReference type="InterPro" id="IPR021133">
    <property type="entry name" value="HEAT_type_2"/>
</dbReference>
<dbReference type="Gene3D" id="1.25.10.10">
    <property type="entry name" value="Leucine-rich Repeat Variant"/>
    <property type="match status" value="1"/>
</dbReference>
<feature type="compositionally biased region" description="Polar residues" evidence="2">
    <location>
        <begin position="888"/>
        <end position="899"/>
    </location>
</feature>
<organism evidence="3 4">
    <name type="scientific">Bemisia tabaci</name>
    <name type="common">Sweetpotato whitefly</name>
    <name type="synonym">Aleurodes tabaci</name>
    <dbReference type="NCBI Taxonomy" id="7038"/>
    <lineage>
        <taxon>Eukaryota</taxon>
        <taxon>Metazoa</taxon>
        <taxon>Ecdysozoa</taxon>
        <taxon>Arthropoda</taxon>
        <taxon>Hexapoda</taxon>
        <taxon>Insecta</taxon>
        <taxon>Pterygota</taxon>
        <taxon>Neoptera</taxon>
        <taxon>Paraneoptera</taxon>
        <taxon>Hemiptera</taxon>
        <taxon>Sternorrhyncha</taxon>
        <taxon>Aleyrodoidea</taxon>
        <taxon>Aleyrodidae</taxon>
        <taxon>Aleyrodinae</taxon>
        <taxon>Bemisia</taxon>
    </lineage>
</organism>
<accession>A0A9P0F7G6</accession>
<feature type="compositionally biased region" description="Polar residues" evidence="2">
    <location>
        <begin position="803"/>
        <end position="813"/>
    </location>
</feature>